<dbReference type="EMBL" id="MVHT01000076">
    <property type="protein sequence ID" value="ORA97362.1"/>
    <property type="molecule type" value="Genomic_DNA"/>
</dbReference>
<evidence type="ECO:0000313" key="2">
    <source>
        <dbReference type="EMBL" id="ORA97362.1"/>
    </source>
</evidence>
<comment type="caution">
    <text evidence="2">The sequence shown here is derived from an EMBL/GenBank/DDBJ whole genome shotgun (WGS) entry which is preliminary data.</text>
</comment>
<feature type="transmembrane region" description="Helical" evidence="1">
    <location>
        <begin position="96"/>
        <end position="116"/>
    </location>
</feature>
<dbReference type="RefSeq" id="WP_069421536.1">
    <property type="nucleotide sequence ID" value="NZ_CBCRZH010000042.1"/>
</dbReference>
<accession>A0A1E3S7P4</accession>
<dbReference type="AlphaFoldDB" id="A0A1E3S7P4"/>
<evidence type="ECO:0000256" key="1">
    <source>
        <dbReference type="SAM" id="Phobius"/>
    </source>
</evidence>
<keyword evidence="1" id="KW-1133">Transmembrane helix</keyword>
<dbReference type="STRING" id="28445.BHQ20_23345"/>
<feature type="transmembrane region" description="Helical" evidence="1">
    <location>
        <begin position="61"/>
        <end position="84"/>
    </location>
</feature>
<evidence type="ECO:0000313" key="3">
    <source>
        <dbReference type="Proteomes" id="UP000192739"/>
    </source>
</evidence>
<gene>
    <name evidence="2" type="ORF">BST27_22550</name>
</gene>
<dbReference type="Proteomes" id="UP000192739">
    <property type="component" value="Unassembled WGS sequence"/>
</dbReference>
<organism evidence="2 3">
    <name type="scientific">Mycobacterium intermedium</name>
    <dbReference type="NCBI Taxonomy" id="28445"/>
    <lineage>
        <taxon>Bacteria</taxon>
        <taxon>Bacillati</taxon>
        <taxon>Actinomycetota</taxon>
        <taxon>Actinomycetes</taxon>
        <taxon>Mycobacteriales</taxon>
        <taxon>Mycobacteriaceae</taxon>
        <taxon>Mycobacterium</taxon>
        <taxon>Mycobacterium simiae complex</taxon>
    </lineage>
</organism>
<proteinExistence type="predicted"/>
<keyword evidence="1" id="KW-0812">Transmembrane</keyword>
<keyword evidence="3" id="KW-1185">Reference proteome</keyword>
<name>A0A1E3S7P4_MYCIE</name>
<keyword evidence="1" id="KW-0472">Membrane</keyword>
<feature type="transmembrane region" description="Helical" evidence="1">
    <location>
        <begin position="37"/>
        <end position="55"/>
    </location>
</feature>
<reference evidence="2 3" key="1">
    <citation type="submission" date="2017-02" db="EMBL/GenBank/DDBJ databases">
        <title>The new phylogeny of genus Mycobacterium.</title>
        <authorList>
            <person name="Tortoli E."/>
            <person name="Trovato A."/>
            <person name="Cirillo D.M."/>
        </authorList>
    </citation>
    <scope>NUCLEOTIDE SEQUENCE [LARGE SCALE GENOMIC DNA]</scope>
    <source>
        <strain evidence="2 3">DSM 44049</strain>
    </source>
</reference>
<protein>
    <submittedName>
        <fullName evidence="2">Oxidoreductase</fullName>
    </submittedName>
</protein>
<dbReference type="OrthoDB" id="4557906at2"/>
<feature type="transmembrane region" description="Helical" evidence="1">
    <location>
        <begin position="136"/>
        <end position="158"/>
    </location>
</feature>
<sequence>MVGFVQRLWLKIWHKIFSSRLLTLGGWIAFDLPRTVTAIGDGLLIGLIAVHVYLLNSQPALPGYFVGYALTLIVGCLVAAALMVGRFKHAVPRHGWYVGSFCCLVFLGVYLLSRMLSLPGLEALTGRWDLAPGTLAMTLAGGFLAVHTTVLSGINVAYPQRQGWQD</sequence>